<feature type="transmembrane region" description="Helical" evidence="11">
    <location>
        <begin position="80"/>
        <end position="102"/>
    </location>
</feature>
<comment type="similarity">
    <text evidence="2 10">Belongs to the G-protein coupled receptor 1 family.</text>
</comment>
<feature type="non-terminal residue" evidence="14">
    <location>
        <position position="195"/>
    </location>
</feature>
<evidence type="ECO:0000259" key="12">
    <source>
        <dbReference type="PROSITE" id="PS50262"/>
    </source>
</evidence>
<dbReference type="Gene3D" id="1.20.1070.10">
    <property type="entry name" value="Rhodopsin 7-helix transmembrane proteins"/>
    <property type="match status" value="1"/>
</dbReference>
<dbReference type="GeneID" id="106477577"/>
<evidence type="ECO:0000256" key="6">
    <source>
        <dbReference type="ARBA" id="ARBA00023040"/>
    </source>
</evidence>
<dbReference type="InterPro" id="IPR017452">
    <property type="entry name" value="GPCR_Rhodpsn_7TM"/>
</dbReference>
<evidence type="ECO:0000256" key="10">
    <source>
        <dbReference type="RuleBase" id="RU000688"/>
    </source>
</evidence>
<evidence type="ECO:0000256" key="3">
    <source>
        <dbReference type="ARBA" id="ARBA00022475"/>
    </source>
</evidence>
<keyword evidence="13" id="KW-1185">Reference proteome</keyword>
<dbReference type="RefSeq" id="XP_013793576.1">
    <property type="nucleotide sequence ID" value="XM_013938122.1"/>
</dbReference>
<feature type="transmembrane region" description="Helical" evidence="11">
    <location>
        <begin position="44"/>
        <end position="65"/>
    </location>
</feature>
<sequence>MAVNELPIAYTILEVIVALMAVSGNMLVLIAFMKEKRLRKLTNFYILSLSTADLLVGLVGVPSAIMTKLGLPENSFEGCMFMLSLLVVLCTISILNLVAVSLDRYWAILHPFSYHQRITGRAVAGIIISCWVLGLIVGFLPLLGWNSGPDAGGKCFFVKIMDYNFLVFLYFATIVYPSILMAFFYGRIYHVVLKQ</sequence>
<feature type="domain" description="G-protein coupled receptors family 1 profile" evidence="12">
    <location>
        <begin position="24"/>
        <end position="195"/>
    </location>
</feature>
<evidence type="ECO:0000313" key="13">
    <source>
        <dbReference type="Proteomes" id="UP000694941"/>
    </source>
</evidence>
<evidence type="ECO:0000256" key="1">
    <source>
        <dbReference type="ARBA" id="ARBA00004651"/>
    </source>
</evidence>
<evidence type="ECO:0000256" key="9">
    <source>
        <dbReference type="ARBA" id="ARBA00023224"/>
    </source>
</evidence>
<evidence type="ECO:0000256" key="5">
    <source>
        <dbReference type="ARBA" id="ARBA00022989"/>
    </source>
</evidence>
<reference evidence="14" key="1">
    <citation type="submission" date="2025-08" db="UniProtKB">
        <authorList>
            <consortium name="RefSeq"/>
        </authorList>
    </citation>
    <scope>IDENTIFICATION</scope>
    <source>
        <tissue evidence="14">Muscle</tissue>
    </source>
</reference>
<organism evidence="13 14">
    <name type="scientific">Limulus polyphemus</name>
    <name type="common">Atlantic horseshoe crab</name>
    <dbReference type="NCBI Taxonomy" id="6850"/>
    <lineage>
        <taxon>Eukaryota</taxon>
        <taxon>Metazoa</taxon>
        <taxon>Ecdysozoa</taxon>
        <taxon>Arthropoda</taxon>
        <taxon>Chelicerata</taxon>
        <taxon>Merostomata</taxon>
        <taxon>Xiphosura</taxon>
        <taxon>Limulidae</taxon>
        <taxon>Limulus</taxon>
    </lineage>
</organism>
<evidence type="ECO:0000256" key="11">
    <source>
        <dbReference type="SAM" id="Phobius"/>
    </source>
</evidence>
<protein>
    <submittedName>
        <fullName evidence="14">Adenosine receptor A2b-like</fullName>
    </submittedName>
</protein>
<gene>
    <name evidence="14" type="primary">LOC106477577</name>
</gene>
<evidence type="ECO:0000256" key="4">
    <source>
        <dbReference type="ARBA" id="ARBA00022692"/>
    </source>
</evidence>
<keyword evidence="7 11" id="KW-0472">Membrane</keyword>
<feature type="transmembrane region" description="Helical" evidence="11">
    <location>
        <begin position="123"/>
        <end position="145"/>
    </location>
</feature>
<evidence type="ECO:0000256" key="7">
    <source>
        <dbReference type="ARBA" id="ARBA00023136"/>
    </source>
</evidence>
<keyword evidence="8 10" id="KW-0675">Receptor</keyword>
<feature type="transmembrane region" description="Helical" evidence="11">
    <location>
        <begin position="12"/>
        <end position="32"/>
    </location>
</feature>
<evidence type="ECO:0000256" key="2">
    <source>
        <dbReference type="ARBA" id="ARBA00010663"/>
    </source>
</evidence>
<comment type="subcellular location">
    <subcellularLocation>
        <location evidence="1">Cell membrane</location>
        <topology evidence="1">Multi-pass membrane protein</topology>
    </subcellularLocation>
</comment>
<evidence type="ECO:0000256" key="8">
    <source>
        <dbReference type="ARBA" id="ARBA00023170"/>
    </source>
</evidence>
<keyword evidence="5 11" id="KW-1133">Transmembrane helix</keyword>
<dbReference type="PROSITE" id="PS00237">
    <property type="entry name" value="G_PROTEIN_RECEP_F1_1"/>
    <property type="match status" value="1"/>
</dbReference>
<keyword evidence="9 10" id="KW-0807">Transducer</keyword>
<keyword evidence="3" id="KW-1003">Cell membrane</keyword>
<dbReference type="Pfam" id="PF00001">
    <property type="entry name" value="7tm_1"/>
    <property type="match status" value="1"/>
</dbReference>
<dbReference type="PANTHER" id="PTHR24248">
    <property type="entry name" value="ADRENERGIC RECEPTOR-RELATED G-PROTEIN COUPLED RECEPTOR"/>
    <property type="match status" value="1"/>
</dbReference>
<dbReference type="SUPFAM" id="SSF81321">
    <property type="entry name" value="Family A G protein-coupled receptor-like"/>
    <property type="match status" value="1"/>
</dbReference>
<name>A0ABM1C3M9_LIMPO</name>
<keyword evidence="4 10" id="KW-0812">Transmembrane</keyword>
<proteinExistence type="inferred from homology"/>
<dbReference type="Proteomes" id="UP000694941">
    <property type="component" value="Unplaced"/>
</dbReference>
<evidence type="ECO:0000313" key="14">
    <source>
        <dbReference type="RefSeq" id="XP_013793576.1"/>
    </source>
</evidence>
<dbReference type="PRINTS" id="PR00237">
    <property type="entry name" value="GPCRRHODOPSN"/>
</dbReference>
<accession>A0ABM1C3M9</accession>
<feature type="transmembrane region" description="Helical" evidence="11">
    <location>
        <begin position="165"/>
        <end position="185"/>
    </location>
</feature>
<dbReference type="PROSITE" id="PS50262">
    <property type="entry name" value="G_PROTEIN_RECEP_F1_2"/>
    <property type="match status" value="1"/>
</dbReference>
<dbReference type="InterPro" id="IPR000276">
    <property type="entry name" value="GPCR_Rhodpsn"/>
</dbReference>
<dbReference type="PANTHER" id="PTHR24248:SF192">
    <property type="entry name" value="G-PROTEIN COUPLED RECEPTORS FAMILY 1 PROFILE DOMAIN-CONTAINING PROTEIN"/>
    <property type="match status" value="1"/>
</dbReference>
<keyword evidence="6 10" id="KW-0297">G-protein coupled receptor</keyword>